<protein>
    <recommendedName>
        <fullName evidence="3">DUF3883 domain-containing protein</fullName>
    </recommendedName>
</protein>
<dbReference type="Pfam" id="PF18742">
    <property type="entry name" value="DpnII-MboI"/>
    <property type="match status" value="1"/>
</dbReference>
<gene>
    <name evidence="1" type="ORF">H8Z79_10230</name>
</gene>
<dbReference type="EMBL" id="JACOQE010000005">
    <property type="protein sequence ID" value="MBC5740821.1"/>
    <property type="molecule type" value="Genomic_DNA"/>
</dbReference>
<reference evidence="1 2" key="1">
    <citation type="submission" date="2020-08" db="EMBL/GenBank/DDBJ databases">
        <title>Genome public.</title>
        <authorList>
            <person name="Liu C."/>
            <person name="Sun Q."/>
        </authorList>
    </citation>
    <scope>NUCLEOTIDE SEQUENCE [LARGE SCALE GENOMIC DNA]</scope>
    <source>
        <strain evidence="1 2">27-44</strain>
    </source>
</reference>
<evidence type="ECO:0000313" key="2">
    <source>
        <dbReference type="Proteomes" id="UP000633936"/>
    </source>
</evidence>
<dbReference type="Proteomes" id="UP000633936">
    <property type="component" value="Unassembled WGS sequence"/>
</dbReference>
<keyword evidence="2" id="KW-1185">Reference proteome</keyword>
<name>A0ABR7I2U7_9FIRM</name>
<evidence type="ECO:0000313" key="1">
    <source>
        <dbReference type="EMBL" id="MBC5740821.1"/>
    </source>
</evidence>
<evidence type="ECO:0008006" key="3">
    <source>
        <dbReference type="Google" id="ProtNLM"/>
    </source>
</evidence>
<dbReference type="RefSeq" id="WP_147348998.1">
    <property type="nucleotide sequence ID" value="NZ_JACOQE010000005.1"/>
</dbReference>
<accession>A0ABR7I2U7</accession>
<proteinExistence type="predicted"/>
<sequence>MQEAVERIRDAQNVQIFQNELLLLKEYMKNIGMEKEDLLKLERTAYYIKNEYSDKDTKENMEAAKERVVRYIEDIIYDNTDDESLLKILGNFYLFLEALLERVPDKRGGIQQEKLALLKIENEYDVQHLLYANIKSLYPMARIEVSEDSGYGTVRTDIFIDTEHVIEVKCTRKNMKLKKLVEEIEADMVHYGAENIYFLIYDKEKIIENPMVFKKTYEEKIKGKNIHIIIHQPKLL</sequence>
<comment type="caution">
    <text evidence="1">The sequence shown here is derived from an EMBL/GenBank/DDBJ whole genome shotgun (WGS) entry which is preliminary data.</text>
</comment>
<organism evidence="1 2">
    <name type="scientific">Blautia intestinalis</name>
    <dbReference type="NCBI Taxonomy" id="2763028"/>
    <lineage>
        <taxon>Bacteria</taxon>
        <taxon>Bacillati</taxon>
        <taxon>Bacillota</taxon>
        <taxon>Clostridia</taxon>
        <taxon>Lachnospirales</taxon>
        <taxon>Lachnospiraceae</taxon>
        <taxon>Blautia</taxon>
    </lineage>
</organism>